<dbReference type="InterPro" id="IPR000792">
    <property type="entry name" value="Tscrpt_reg_LuxR_C"/>
</dbReference>
<dbReference type="PROSITE" id="PS00622">
    <property type="entry name" value="HTH_LUXR_1"/>
    <property type="match status" value="1"/>
</dbReference>
<dbReference type="GO" id="GO:0006355">
    <property type="term" value="P:regulation of DNA-templated transcription"/>
    <property type="evidence" value="ECO:0007669"/>
    <property type="project" value="InterPro"/>
</dbReference>
<evidence type="ECO:0000313" key="4">
    <source>
        <dbReference type="EMBL" id="AHH16303.1"/>
    </source>
</evidence>
<dbReference type="InterPro" id="IPR027417">
    <property type="entry name" value="P-loop_NTPase"/>
</dbReference>
<keyword evidence="2" id="KW-0067">ATP-binding</keyword>
<dbReference type="RefSeq" id="WP_202807967.1">
    <property type="nucleotide sequence ID" value="NZ_CP006850.1"/>
</dbReference>
<accession>W5TBF4</accession>
<gene>
    <name evidence="4" type="ORF">NONO_c15020</name>
</gene>
<evidence type="ECO:0000259" key="3">
    <source>
        <dbReference type="PROSITE" id="PS50043"/>
    </source>
</evidence>
<dbReference type="KEGG" id="nno:NONO_c15020"/>
<dbReference type="SUPFAM" id="SSF52540">
    <property type="entry name" value="P-loop containing nucleoside triphosphate hydrolases"/>
    <property type="match status" value="1"/>
</dbReference>
<dbReference type="InterPro" id="IPR016032">
    <property type="entry name" value="Sig_transdc_resp-reg_C-effctor"/>
</dbReference>
<keyword evidence="5" id="KW-1185">Reference proteome</keyword>
<dbReference type="Pfam" id="PF00196">
    <property type="entry name" value="GerE"/>
    <property type="match status" value="1"/>
</dbReference>
<dbReference type="PATRIC" id="fig|1415166.3.peg.1526"/>
<dbReference type="GO" id="GO:0005737">
    <property type="term" value="C:cytoplasm"/>
    <property type="evidence" value="ECO:0007669"/>
    <property type="project" value="TreeGrafter"/>
</dbReference>
<proteinExistence type="predicted"/>
<evidence type="ECO:0000313" key="5">
    <source>
        <dbReference type="Proteomes" id="UP000019150"/>
    </source>
</evidence>
<dbReference type="PANTHER" id="PTHR16305:SF35">
    <property type="entry name" value="TRANSCRIPTIONAL ACTIVATOR DOMAIN"/>
    <property type="match status" value="1"/>
</dbReference>
<evidence type="ECO:0000256" key="1">
    <source>
        <dbReference type="ARBA" id="ARBA00022741"/>
    </source>
</evidence>
<dbReference type="GO" id="GO:0003677">
    <property type="term" value="F:DNA binding"/>
    <property type="evidence" value="ECO:0007669"/>
    <property type="project" value="InterPro"/>
</dbReference>
<keyword evidence="1" id="KW-0547">Nucleotide-binding</keyword>
<sequence>MSRTGDGPRDGKEFDPAMEPSTEILVGREDEQAELAAFVAAPQGGALILRGDTGAGKSALLDDVTRRAADADHTVARATGVEAEAGLAFAGLHQLLHSLVPATGGIAAATRAVIDAAFGRPDTETPSVMSLGIAILDLLSCCSADRPVLLVVDDGQWFDEASIDVCGFVGRRLTARRVRLLIAVRTDIRSRFDESALPELSVPPLSHDASTVLLDRHHPHLPAATRRAVLEQARGNPLAVLELPAVVGGLAESDRLGSADPELPLPRRLQSLFRSRIAALDPGVRAQLLRGALDGVGARSGAETGPVQRYRMRDVDAAVDVGLLEIDSAGGDLRFRHPLVRAAVVRMATANQRRAAHAALAEVHRDDLERRAAHLSAAAVDPDEGSAAVLEAAAASATRRGGASAAVAWLTRAAELSEHSADRSRRLRDAAFVAGHAARLAQAQQIADLDPAHRADESAAAVLAAGYRALYHHGDVRSTHRRLTAAILRSDRETADEELSRMLTLLLAVSQYHADPETWTATRRLIDALGDRVDERCVLYADTWSDVVAHGAGAGARLEIELAAPARLDPWDVARLSVSAYHLDRLGDYRAHLQSTVDRELDTGAVSTGLVMLQLIMLDQIAVGEWAQAEQTGAQAIRKSTEVGHDLFTYQVYAYLAQLAALRGDSDRTRELAARVEDWALPRTVGFLVQAARAARVTAACGEGRYDTAYDMATGITPAGSFAAYTYQASRTLLDLVEAALASGRADAARAHALAAADAGLARLSPRLAILTYGALAMTTDDDREAADLIDSIENHPAAGRFPFDQARIRFAYGSRPGWAPGDPVAQCYLSAAAETFARLGSPSWAERARGALQASRRTGEPVGDHLLTAQERRIAELAAEGLTNKEIGAQLYLSPRTVSSHLYRIFPKLGIGTRAALRDALTAQQRVPHG</sequence>
<dbReference type="STRING" id="1415166.NONO_c15020"/>
<dbReference type="EMBL" id="CP006850">
    <property type="protein sequence ID" value="AHH16303.1"/>
    <property type="molecule type" value="Genomic_DNA"/>
</dbReference>
<protein>
    <submittedName>
        <fullName evidence="4">Putative transcriptional regulator, LuxR family</fullName>
    </submittedName>
</protein>
<reference evidence="4 5" key="1">
    <citation type="journal article" date="2014" name="Appl. Environ. Microbiol.">
        <title>Insights into the Microbial Degradation of Rubber and Gutta-Percha by Analysis of the Complete Genome of Nocardia nova SH22a.</title>
        <authorList>
            <person name="Luo Q."/>
            <person name="Hiessl S."/>
            <person name="Poehlein A."/>
            <person name="Daniel R."/>
            <person name="Steinbuchel A."/>
        </authorList>
    </citation>
    <scope>NUCLEOTIDE SEQUENCE [LARGE SCALE GENOMIC DNA]</scope>
    <source>
        <strain evidence="4">SH22a</strain>
    </source>
</reference>
<dbReference type="GO" id="GO:0005524">
    <property type="term" value="F:ATP binding"/>
    <property type="evidence" value="ECO:0007669"/>
    <property type="project" value="UniProtKB-KW"/>
</dbReference>
<dbReference type="PRINTS" id="PR00038">
    <property type="entry name" value="HTHLUXR"/>
</dbReference>
<dbReference type="CDD" id="cd06170">
    <property type="entry name" value="LuxR_C_like"/>
    <property type="match status" value="1"/>
</dbReference>
<evidence type="ECO:0000256" key="2">
    <source>
        <dbReference type="ARBA" id="ARBA00022840"/>
    </source>
</evidence>
<dbReference type="SMART" id="SM00421">
    <property type="entry name" value="HTH_LUXR"/>
    <property type="match status" value="1"/>
</dbReference>
<dbReference type="InterPro" id="IPR036388">
    <property type="entry name" value="WH-like_DNA-bd_sf"/>
</dbReference>
<dbReference type="PANTHER" id="PTHR16305">
    <property type="entry name" value="TESTICULAR SOLUBLE ADENYLYL CYCLASE"/>
    <property type="match status" value="1"/>
</dbReference>
<dbReference type="GO" id="GO:0004016">
    <property type="term" value="F:adenylate cyclase activity"/>
    <property type="evidence" value="ECO:0007669"/>
    <property type="project" value="TreeGrafter"/>
</dbReference>
<dbReference type="SUPFAM" id="SSF46894">
    <property type="entry name" value="C-terminal effector domain of the bipartite response regulators"/>
    <property type="match status" value="1"/>
</dbReference>
<dbReference type="PROSITE" id="PS50043">
    <property type="entry name" value="HTH_LUXR_2"/>
    <property type="match status" value="1"/>
</dbReference>
<dbReference type="AlphaFoldDB" id="W5TBF4"/>
<dbReference type="eggNOG" id="COG2197">
    <property type="taxonomic scope" value="Bacteria"/>
</dbReference>
<name>W5TBF4_9NOCA</name>
<organism evidence="4 5">
    <name type="scientific">Nocardia nova SH22a</name>
    <dbReference type="NCBI Taxonomy" id="1415166"/>
    <lineage>
        <taxon>Bacteria</taxon>
        <taxon>Bacillati</taxon>
        <taxon>Actinomycetota</taxon>
        <taxon>Actinomycetes</taxon>
        <taxon>Mycobacteriales</taxon>
        <taxon>Nocardiaceae</taxon>
        <taxon>Nocardia</taxon>
    </lineage>
</organism>
<dbReference type="Proteomes" id="UP000019150">
    <property type="component" value="Chromosome"/>
</dbReference>
<dbReference type="InterPro" id="IPR041664">
    <property type="entry name" value="AAA_16"/>
</dbReference>
<dbReference type="HOGENOM" id="CLU_006850_4_1_11"/>
<dbReference type="Gene3D" id="1.10.10.10">
    <property type="entry name" value="Winged helix-like DNA-binding domain superfamily/Winged helix DNA-binding domain"/>
    <property type="match status" value="1"/>
</dbReference>
<feature type="domain" description="HTH luxR-type" evidence="3">
    <location>
        <begin position="861"/>
        <end position="926"/>
    </location>
</feature>
<dbReference type="Pfam" id="PF13191">
    <property type="entry name" value="AAA_16"/>
    <property type="match status" value="1"/>
</dbReference>